<feature type="region of interest" description="Disordered" evidence="14">
    <location>
        <begin position="376"/>
        <end position="437"/>
    </location>
</feature>
<keyword evidence="11" id="KW-0539">Nucleus</keyword>
<evidence type="ECO:0000256" key="9">
    <source>
        <dbReference type="ARBA" id="ARBA00023136"/>
    </source>
</evidence>
<dbReference type="GO" id="GO:0005525">
    <property type="term" value="F:GTP binding"/>
    <property type="evidence" value="ECO:0007669"/>
    <property type="project" value="UniProtKB-UniRule"/>
</dbReference>
<evidence type="ECO:0000256" key="12">
    <source>
        <dbReference type="ARBA" id="ARBA00049117"/>
    </source>
</evidence>
<dbReference type="KEGG" id="foc:113204526"/>
<dbReference type="GeneID" id="113204526"/>
<evidence type="ECO:0000313" key="16">
    <source>
        <dbReference type="RefSeq" id="XP_026275514.1"/>
    </source>
</evidence>
<dbReference type="RefSeq" id="XP_026275514.1">
    <property type="nucleotide sequence ID" value="XM_026419729.2"/>
</dbReference>
<dbReference type="FunFam" id="3.30.450.190:FF:000001">
    <property type="entry name" value="Ras-related GTP-binding protein C"/>
    <property type="match status" value="1"/>
</dbReference>
<dbReference type="CTD" id="35793"/>
<dbReference type="GO" id="GO:0019899">
    <property type="term" value="F:enzyme binding"/>
    <property type="evidence" value="ECO:0007669"/>
    <property type="project" value="UniProtKB-ARBA"/>
</dbReference>
<dbReference type="GO" id="GO:0010507">
    <property type="term" value="P:negative regulation of autophagy"/>
    <property type="evidence" value="ECO:0007669"/>
    <property type="project" value="TreeGrafter"/>
</dbReference>
<accession>A0A6J1S2R9</accession>
<dbReference type="SUPFAM" id="SSF52540">
    <property type="entry name" value="P-loop containing nucleoside triphosphate hydrolases"/>
    <property type="match status" value="1"/>
</dbReference>
<gene>
    <name evidence="16" type="primary">LOC113204526</name>
</gene>
<evidence type="ECO:0000256" key="11">
    <source>
        <dbReference type="ARBA" id="ARBA00023242"/>
    </source>
</evidence>
<dbReference type="GO" id="GO:0005829">
    <property type="term" value="C:cytosol"/>
    <property type="evidence" value="ECO:0007669"/>
    <property type="project" value="UniProtKB-ARBA"/>
</dbReference>
<dbReference type="Gene3D" id="3.40.50.300">
    <property type="entry name" value="P-loop containing nucleotide triphosphate hydrolases"/>
    <property type="match status" value="1"/>
</dbReference>
<dbReference type="PANTHER" id="PTHR11259:SF2">
    <property type="entry name" value="GH16429P"/>
    <property type="match status" value="1"/>
</dbReference>
<evidence type="ECO:0000256" key="1">
    <source>
        <dbReference type="ARBA" id="ARBA00004123"/>
    </source>
</evidence>
<dbReference type="GO" id="GO:0003924">
    <property type="term" value="F:GTPase activity"/>
    <property type="evidence" value="ECO:0007669"/>
    <property type="project" value="TreeGrafter"/>
</dbReference>
<evidence type="ECO:0000256" key="13">
    <source>
        <dbReference type="RuleBase" id="RU367014"/>
    </source>
</evidence>
<protein>
    <submittedName>
        <fullName evidence="16">Ras-related GTP-binding protein C isoform X1</fullName>
    </submittedName>
</protein>
<dbReference type="GO" id="GO:0019003">
    <property type="term" value="F:GDP binding"/>
    <property type="evidence" value="ECO:0007669"/>
    <property type="project" value="UniProtKB-ARBA"/>
</dbReference>
<keyword evidence="9" id="KW-0472">Membrane</keyword>
<evidence type="ECO:0000256" key="2">
    <source>
        <dbReference type="ARBA" id="ARBA00004496"/>
    </source>
</evidence>
<sequence length="437" mass="48783">MQILRNDKVQLNMSYEQDEEDQYTQYVGSFPKEFGYGPFDGDGEGLAGPLTGEQKPRILLMGLRRSGKSSIQKVVFHKMSPNETLFLESTNKIIKDDISNSSFVQFQIWDFPGQIDFFDPTFDSDMIFGGCGALVFVIDAQDEYNDALNRLHLTVTKAHKVNPSIRFEVFIHKVDGLSDDYKMETQRDIHQRANDDLQESGQDQIHLSFHLTSIYDHSIFEAFSKVVQKLIPQLPTLENLLNILISNSAIEKAFLFDVVSKIYIATDFSPVDMQSYELCCDMIDVVIDVSCIYGLHEDAEAAAFDSQSSSLIKLNNGTILYLREVNKFLALVCILREANFDRQGVIDYNFLCFREAIQQVFELRSKNQIAYNTSSQGNASAVGESGPNTSTGTSGTSNGLSNPTAMDNSPSNNTNESLKQTPSVIYPVSVTDSAVAS</sequence>
<dbReference type="GO" id="GO:0043200">
    <property type="term" value="P:response to amino acid"/>
    <property type="evidence" value="ECO:0007669"/>
    <property type="project" value="UniProtKB-ARBA"/>
</dbReference>
<evidence type="ECO:0000256" key="8">
    <source>
        <dbReference type="ARBA" id="ARBA00023134"/>
    </source>
</evidence>
<comment type="similarity">
    <text evidence="4 13">Belongs to the GTR/RAG GTP-binding protein family.</text>
</comment>
<dbReference type="InterPro" id="IPR039400">
    <property type="entry name" value="RagC/D"/>
</dbReference>
<reference evidence="16" key="1">
    <citation type="submission" date="2025-08" db="UniProtKB">
        <authorList>
            <consortium name="RefSeq"/>
        </authorList>
    </citation>
    <scope>IDENTIFICATION</scope>
    <source>
        <tissue evidence="16">Whole organism</tissue>
    </source>
</reference>
<dbReference type="GO" id="GO:1990131">
    <property type="term" value="C:Gtr1-Gtr2 GTPase complex"/>
    <property type="evidence" value="ECO:0007669"/>
    <property type="project" value="TreeGrafter"/>
</dbReference>
<organism evidence="15 16">
    <name type="scientific">Frankliniella occidentalis</name>
    <name type="common">Western flower thrips</name>
    <name type="synonym">Euthrips occidentalis</name>
    <dbReference type="NCBI Taxonomy" id="133901"/>
    <lineage>
        <taxon>Eukaryota</taxon>
        <taxon>Metazoa</taxon>
        <taxon>Ecdysozoa</taxon>
        <taxon>Arthropoda</taxon>
        <taxon>Hexapoda</taxon>
        <taxon>Insecta</taxon>
        <taxon>Pterygota</taxon>
        <taxon>Neoptera</taxon>
        <taxon>Paraneoptera</taxon>
        <taxon>Thysanoptera</taxon>
        <taxon>Terebrantia</taxon>
        <taxon>Thripoidea</taxon>
        <taxon>Thripidae</taxon>
        <taxon>Frankliniella</taxon>
    </lineage>
</organism>
<evidence type="ECO:0000256" key="6">
    <source>
        <dbReference type="ARBA" id="ARBA00022741"/>
    </source>
</evidence>
<keyword evidence="15" id="KW-1185">Reference proteome</keyword>
<keyword evidence="5" id="KW-0963">Cytoplasm</keyword>
<evidence type="ECO:0000256" key="5">
    <source>
        <dbReference type="ARBA" id="ARBA00022490"/>
    </source>
</evidence>
<dbReference type="GO" id="GO:0046983">
    <property type="term" value="F:protein dimerization activity"/>
    <property type="evidence" value="ECO:0007669"/>
    <property type="project" value="UniProtKB-ARBA"/>
</dbReference>
<dbReference type="GO" id="GO:0034198">
    <property type="term" value="P:cellular response to amino acid starvation"/>
    <property type="evidence" value="ECO:0007669"/>
    <property type="project" value="UniProtKB-ARBA"/>
</dbReference>
<dbReference type="CDD" id="cd11385">
    <property type="entry name" value="RagC_like"/>
    <property type="match status" value="1"/>
</dbReference>
<evidence type="ECO:0000256" key="14">
    <source>
        <dbReference type="SAM" id="MobiDB-lite"/>
    </source>
</evidence>
<dbReference type="Gene3D" id="3.30.450.190">
    <property type="match status" value="1"/>
</dbReference>
<comment type="subcellular location">
    <subcellularLocation>
        <location evidence="2">Cytoplasm</location>
    </subcellularLocation>
    <subcellularLocation>
        <location evidence="3">Lysosome membrane</location>
    </subcellularLocation>
    <subcellularLocation>
        <location evidence="1">Nucleus</location>
    </subcellularLocation>
</comment>
<evidence type="ECO:0000256" key="10">
    <source>
        <dbReference type="ARBA" id="ARBA00023228"/>
    </source>
</evidence>
<dbReference type="FunFam" id="3.40.50.300:FF:000226">
    <property type="entry name" value="Ras-related GTP-binding protein D"/>
    <property type="match status" value="1"/>
</dbReference>
<dbReference type="GO" id="GO:1904263">
    <property type="term" value="P:positive regulation of TORC1 signaling"/>
    <property type="evidence" value="ECO:0007669"/>
    <property type="project" value="UniProtKB-ARBA"/>
</dbReference>
<dbReference type="InterPro" id="IPR006762">
    <property type="entry name" value="Gtr1_RagA"/>
</dbReference>
<dbReference type="GO" id="GO:0005654">
    <property type="term" value="C:nucleoplasm"/>
    <property type="evidence" value="ECO:0007669"/>
    <property type="project" value="UniProtKB-ARBA"/>
</dbReference>
<keyword evidence="7" id="KW-0378">Hydrolase</keyword>
<dbReference type="OrthoDB" id="26136at2759"/>
<feature type="compositionally biased region" description="Polar residues" evidence="14">
    <location>
        <begin position="405"/>
        <end position="423"/>
    </location>
</feature>
<dbReference type="InterPro" id="IPR027417">
    <property type="entry name" value="P-loop_NTPase"/>
</dbReference>
<feature type="compositionally biased region" description="Low complexity" evidence="14">
    <location>
        <begin position="383"/>
        <end position="404"/>
    </location>
</feature>
<evidence type="ECO:0000313" key="15">
    <source>
        <dbReference type="Proteomes" id="UP000504606"/>
    </source>
</evidence>
<dbReference type="Proteomes" id="UP000504606">
    <property type="component" value="Unplaced"/>
</dbReference>
<dbReference type="GO" id="GO:0060090">
    <property type="term" value="F:molecular adaptor activity"/>
    <property type="evidence" value="ECO:0007669"/>
    <property type="project" value="UniProtKB-ARBA"/>
</dbReference>
<keyword evidence="8 13" id="KW-0342">GTP-binding</keyword>
<evidence type="ECO:0000256" key="3">
    <source>
        <dbReference type="ARBA" id="ARBA00004656"/>
    </source>
</evidence>
<proteinExistence type="inferred from homology"/>
<name>A0A6J1S2R9_FRAOC</name>
<dbReference type="Pfam" id="PF04670">
    <property type="entry name" value="Gtr1_RagA"/>
    <property type="match status" value="1"/>
</dbReference>
<evidence type="ECO:0000256" key="4">
    <source>
        <dbReference type="ARBA" id="ARBA00007756"/>
    </source>
</evidence>
<dbReference type="AlphaFoldDB" id="A0A6J1S2R9"/>
<keyword evidence="10" id="KW-0458">Lysosome</keyword>
<evidence type="ECO:0000256" key="7">
    <source>
        <dbReference type="ARBA" id="ARBA00022801"/>
    </source>
</evidence>
<keyword evidence="6 13" id="KW-0547">Nucleotide-binding</keyword>
<dbReference type="GO" id="GO:0005765">
    <property type="term" value="C:lysosomal membrane"/>
    <property type="evidence" value="ECO:0007669"/>
    <property type="project" value="UniProtKB-SubCell"/>
</dbReference>
<dbReference type="PANTHER" id="PTHR11259">
    <property type="entry name" value="RAS-RELATED GTP BINDING RAG/GTR YEAST"/>
    <property type="match status" value="1"/>
</dbReference>
<comment type="catalytic activity">
    <reaction evidence="12">
        <text>GTP + H2O = GDP + phosphate + H(+)</text>
        <dbReference type="Rhea" id="RHEA:19669"/>
        <dbReference type="ChEBI" id="CHEBI:15377"/>
        <dbReference type="ChEBI" id="CHEBI:15378"/>
        <dbReference type="ChEBI" id="CHEBI:37565"/>
        <dbReference type="ChEBI" id="CHEBI:43474"/>
        <dbReference type="ChEBI" id="CHEBI:58189"/>
    </reaction>
    <physiologicalReaction direction="left-to-right" evidence="12">
        <dbReference type="Rhea" id="RHEA:19670"/>
    </physiologicalReaction>
</comment>